<sequence>MYRTCVQPVLTYGYEGWFDTEKSDYLVEQLKKTRRFALKLAYGVQLDERLEDSQKSSVLIIRMVLKKMSVINDSESFEKHESPQKNEFTQKDVFRDKDISPHLNQNSVPRKHDIINILGLAEKQSQEMNTTPEKPPIKNFLCTWCNQKFKQKIHLQKHEYKHTGDKPYKCLECDYSTVERSHLKVHIRIHTGNYFLHCRRKTI</sequence>
<dbReference type="GO" id="GO:0000981">
    <property type="term" value="F:DNA-binding transcription factor activity, RNA polymerase II-specific"/>
    <property type="evidence" value="ECO:0007669"/>
    <property type="project" value="TreeGrafter"/>
</dbReference>
<dbReference type="AlphaFoldDB" id="A0A6P7TTT1"/>
<keyword evidence="6" id="KW-0539">Nucleus</keyword>
<evidence type="ECO:0000256" key="7">
    <source>
        <dbReference type="PROSITE-ProRule" id="PRU00042"/>
    </source>
</evidence>
<dbReference type="SUPFAM" id="SSF57667">
    <property type="entry name" value="beta-beta-alpha zinc fingers"/>
    <property type="match status" value="1"/>
</dbReference>
<dbReference type="GO" id="GO:0005634">
    <property type="term" value="C:nucleus"/>
    <property type="evidence" value="ECO:0007669"/>
    <property type="project" value="UniProtKB-SubCell"/>
</dbReference>
<evidence type="ECO:0000256" key="5">
    <source>
        <dbReference type="ARBA" id="ARBA00022833"/>
    </source>
</evidence>
<accession>A0A6P7TTT1</accession>
<protein>
    <submittedName>
        <fullName evidence="10">Zinc finger protein 148-like</fullName>
    </submittedName>
</protein>
<comment type="subcellular location">
    <subcellularLocation>
        <location evidence="1">Nucleus</location>
    </subcellularLocation>
</comment>
<name>A0A6P7TTT1_9MOLL</name>
<dbReference type="Pfam" id="PF23611">
    <property type="entry name" value="zf-C2H2_16"/>
    <property type="match status" value="1"/>
</dbReference>
<dbReference type="Proteomes" id="UP000515154">
    <property type="component" value="Unplaced"/>
</dbReference>
<dbReference type="Gene3D" id="3.30.160.60">
    <property type="entry name" value="Classic Zinc Finger"/>
    <property type="match status" value="2"/>
</dbReference>
<organism evidence="9 10">
    <name type="scientific">Octopus sinensis</name>
    <name type="common">East Asian common octopus</name>
    <dbReference type="NCBI Taxonomy" id="2607531"/>
    <lineage>
        <taxon>Eukaryota</taxon>
        <taxon>Metazoa</taxon>
        <taxon>Spiralia</taxon>
        <taxon>Lophotrochozoa</taxon>
        <taxon>Mollusca</taxon>
        <taxon>Cephalopoda</taxon>
        <taxon>Coleoidea</taxon>
        <taxon>Octopodiformes</taxon>
        <taxon>Octopoda</taxon>
        <taxon>Incirrata</taxon>
        <taxon>Octopodidae</taxon>
        <taxon>Octopus</taxon>
    </lineage>
</organism>
<feature type="domain" description="C2H2-type" evidence="8">
    <location>
        <begin position="140"/>
        <end position="167"/>
    </location>
</feature>
<dbReference type="SMART" id="SM00355">
    <property type="entry name" value="ZnF_C2H2"/>
    <property type="match status" value="2"/>
</dbReference>
<dbReference type="GO" id="GO:0008270">
    <property type="term" value="F:zinc ion binding"/>
    <property type="evidence" value="ECO:0007669"/>
    <property type="project" value="UniProtKB-KW"/>
</dbReference>
<reference evidence="10" key="1">
    <citation type="submission" date="2025-08" db="UniProtKB">
        <authorList>
            <consortium name="RefSeq"/>
        </authorList>
    </citation>
    <scope>IDENTIFICATION</scope>
</reference>
<dbReference type="RefSeq" id="XP_029655153.1">
    <property type="nucleotide sequence ID" value="XM_029799293.1"/>
</dbReference>
<gene>
    <name evidence="10" type="primary">LOC115228808</name>
</gene>
<evidence type="ECO:0000259" key="8">
    <source>
        <dbReference type="PROSITE" id="PS50157"/>
    </source>
</evidence>
<evidence type="ECO:0000256" key="3">
    <source>
        <dbReference type="ARBA" id="ARBA00022737"/>
    </source>
</evidence>
<keyword evidence="2" id="KW-0479">Metal-binding</keyword>
<dbReference type="PROSITE" id="PS00028">
    <property type="entry name" value="ZINC_FINGER_C2H2_1"/>
    <property type="match status" value="1"/>
</dbReference>
<evidence type="ECO:0000256" key="4">
    <source>
        <dbReference type="ARBA" id="ARBA00022771"/>
    </source>
</evidence>
<feature type="domain" description="C2H2-type" evidence="8">
    <location>
        <begin position="168"/>
        <end position="195"/>
    </location>
</feature>
<dbReference type="InterPro" id="IPR036236">
    <property type="entry name" value="Znf_C2H2_sf"/>
</dbReference>
<evidence type="ECO:0000256" key="6">
    <source>
        <dbReference type="ARBA" id="ARBA00023242"/>
    </source>
</evidence>
<dbReference type="InterPro" id="IPR056438">
    <property type="entry name" value="Znf-C2H2_CTCF"/>
</dbReference>
<dbReference type="PANTHER" id="PTHR24394">
    <property type="entry name" value="ZINC FINGER PROTEIN"/>
    <property type="match status" value="1"/>
</dbReference>
<dbReference type="FunFam" id="3.30.160.60:FF:001461">
    <property type="entry name" value="Zinc finger protein 142"/>
    <property type="match status" value="1"/>
</dbReference>
<keyword evidence="5" id="KW-0862">Zinc</keyword>
<dbReference type="PANTHER" id="PTHR24394:SF29">
    <property type="entry name" value="MYONEURIN"/>
    <property type="match status" value="1"/>
</dbReference>
<evidence type="ECO:0000313" key="10">
    <source>
        <dbReference type="RefSeq" id="XP_029655153.1"/>
    </source>
</evidence>
<evidence type="ECO:0000313" key="9">
    <source>
        <dbReference type="Proteomes" id="UP000515154"/>
    </source>
</evidence>
<evidence type="ECO:0000256" key="1">
    <source>
        <dbReference type="ARBA" id="ARBA00004123"/>
    </source>
</evidence>
<keyword evidence="9" id="KW-1185">Reference proteome</keyword>
<dbReference type="KEGG" id="osn:115228808"/>
<keyword evidence="4 7" id="KW-0863">Zinc-finger</keyword>
<keyword evidence="3" id="KW-0677">Repeat</keyword>
<proteinExistence type="predicted"/>
<dbReference type="PROSITE" id="PS50157">
    <property type="entry name" value="ZINC_FINGER_C2H2_2"/>
    <property type="match status" value="2"/>
</dbReference>
<dbReference type="InterPro" id="IPR013087">
    <property type="entry name" value="Znf_C2H2_type"/>
</dbReference>
<evidence type="ECO:0000256" key="2">
    <source>
        <dbReference type="ARBA" id="ARBA00022723"/>
    </source>
</evidence>